<keyword evidence="3" id="KW-1185">Reference proteome</keyword>
<proteinExistence type="predicted"/>
<dbReference type="Pfam" id="PF09955">
    <property type="entry name" value="DUF2189"/>
    <property type="match status" value="1"/>
</dbReference>
<feature type="transmembrane region" description="Helical" evidence="1">
    <location>
        <begin position="233"/>
        <end position="252"/>
    </location>
</feature>
<evidence type="ECO:0000313" key="3">
    <source>
        <dbReference type="Proteomes" id="UP001060336"/>
    </source>
</evidence>
<keyword evidence="1" id="KW-0472">Membrane</keyword>
<keyword evidence="1" id="KW-1133">Transmembrane helix</keyword>
<organism evidence="2 3">
    <name type="scientific">Nisaea acidiphila</name>
    <dbReference type="NCBI Taxonomy" id="1862145"/>
    <lineage>
        <taxon>Bacteria</taxon>
        <taxon>Pseudomonadati</taxon>
        <taxon>Pseudomonadota</taxon>
        <taxon>Alphaproteobacteria</taxon>
        <taxon>Rhodospirillales</taxon>
        <taxon>Thalassobaculaceae</taxon>
        <taxon>Nisaea</taxon>
    </lineage>
</organism>
<sequence length="260" mass="28718">MTADTIYPPKIVVRAATFADIGAALSAGWGDFLATARFGLFFGAFFAFGGIGILAMAWALDLSYLAYPTAVGFSLIGPFAAVGLYEVSRRHGAAQHLVWRDILGVIFAQRRRELGWMAFVTMFMLIMWMYQVRVLLAIFLGFQSFTSFEGFLQVIFTTFDGLMFLGLGHIFGSVLALILYSATVISFPLLLEQEHDFITAMITSFKAVTMSPVVMIGWAAVIGFTLYISMIPAFLGLIVTLPVLGHATWHLYKRLISFEA</sequence>
<dbReference type="EMBL" id="CP102480">
    <property type="protein sequence ID" value="UUX50643.1"/>
    <property type="molecule type" value="Genomic_DNA"/>
</dbReference>
<keyword evidence="1" id="KW-0812">Transmembrane</keyword>
<gene>
    <name evidence="2" type="ORF">NUH88_02865</name>
</gene>
<protein>
    <submittedName>
        <fullName evidence="2">DUF2189 domain-containing protein</fullName>
    </submittedName>
</protein>
<dbReference type="KEGG" id="naci:NUH88_02865"/>
<evidence type="ECO:0000256" key="1">
    <source>
        <dbReference type="SAM" id="Phobius"/>
    </source>
</evidence>
<feature type="transmembrane region" description="Helical" evidence="1">
    <location>
        <begin position="65"/>
        <end position="85"/>
    </location>
</feature>
<dbReference type="InterPro" id="IPR018692">
    <property type="entry name" value="DUF2189"/>
</dbReference>
<dbReference type="RefSeq" id="WP_257769845.1">
    <property type="nucleotide sequence ID" value="NZ_CP102480.1"/>
</dbReference>
<dbReference type="AlphaFoldDB" id="A0A9J7ASK4"/>
<name>A0A9J7ASK4_9PROT</name>
<feature type="transmembrane region" description="Helical" evidence="1">
    <location>
        <begin position="116"/>
        <end position="142"/>
    </location>
</feature>
<accession>A0A9J7ASK4</accession>
<feature type="transmembrane region" description="Helical" evidence="1">
    <location>
        <begin position="162"/>
        <end position="191"/>
    </location>
</feature>
<reference evidence="2" key="1">
    <citation type="submission" date="2022-08" db="EMBL/GenBank/DDBJ databases">
        <title>Nisaea acidiphila sp. nov., isolated from a marine algal debris and emended description of the genus Nisaea Urios et al. 2008.</title>
        <authorList>
            <person name="Kwon K."/>
        </authorList>
    </citation>
    <scope>NUCLEOTIDE SEQUENCE</scope>
    <source>
        <strain evidence="2">MEBiC11861</strain>
    </source>
</reference>
<feature type="transmembrane region" description="Helical" evidence="1">
    <location>
        <begin position="38"/>
        <end position="59"/>
    </location>
</feature>
<dbReference type="Proteomes" id="UP001060336">
    <property type="component" value="Chromosome"/>
</dbReference>
<evidence type="ECO:0000313" key="2">
    <source>
        <dbReference type="EMBL" id="UUX50643.1"/>
    </source>
</evidence>
<feature type="transmembrane region" description="Helical" evidence="1">
    <location>
        <begin position="203"/>
        <end position="227"/>
    </location>
</feature>